<evidence type="ECO:0000313" key="1">
    <source>
        <dbReference type="EMBL" id="TWF90016.1"/>
    </source>
</evidence>
<dbReference type="Proteomes" id="UP000317940">
    <property type="component" value="Unassembled WGS sequence"/>
</dbReference>
<dbReference type="InterPro" id="IPR011990">
    <property type="entry name" value="TPR-like_helical_dom_sf"/>
</dbReference>
<keyword evidence="2" id="KW-1185">Reference proteome</keyword>
<dbReference type="RefSeq" id="WP_145909267.1">
    <property type="nucleotide sequence ID" value="NZ_BAAAMZ010000001.1"/>
</dbReference>
<organism evidence="1 2">
    <name type="scientific">Kitasatospora viridis</name>
    <dbReference type="NCBI Taxonomy" id="281105"/>
    <lineage>
        <taxon>Bacteria</taxon>
        <taxon>Bacillati</taxon>
        <taxon>Actinomycetota</taxon>
        <taxon>Actinomycetes</taxon>
        <taxon>Kitasatosporales</taxon>
        <taxon>Streptomycetaceae</taxon>
        <taxon>Kitasatospora</taxon>
    </lineage>
</organism>
<protein>
    <recommendedName>
        <fullName evidence="3">Tetratricopeptide repeat protein</fullName>
    </recommendedName>
</protein>
<reference evidence="1 2" key="1">
    <citation type="submission" date="2019-06" db="EMBL/GenBank/DDBJ databases">
        <title>Sequencing the genomes of 1000 actinobacteria strains.</title>
        <authorList>
            <person name="Klenk H.-P."/>
        </authorList>
    </citation>
    <scope>NUCLEOTIDE SEQUENCE [LARGE SCALE GENOMIC DNA]</scope>
    <source>
        <strain evidence="1 2">DSM 44826</strain>
    </source>
</reference>
<dbReference type="EMBL" id="VIWT01000003">
    <property type="protein sequence ID" value="TWF90016.1"/>
    <property type="molecule type" value="Genomic_DNA"/>
</dbReference>
<gene>
    <name evidence="1" type="ORF">FHX73_1360</name>
</gene>
<dbReference type="Gene3D" id="1.25.40.10">
    <property type="entry name" value="Tetratricopeptide repeat domain"/>
    <property type="match status" value="1"/>
</dbReference>
<comment type="caution">
    <text evidence="1">The sequence shown here is derived from an EMBL/GenBank/DDBJ whole genome shotgun (WGS) entry which is preliminary data.</text>
</comment>
<sequence>MAWWFRRRSEPDDEVVSVRLPASHEVELPRDEELAELTAGAEQGDDVAMGNLAAVLHRKGDQAGALHWWGRAWEAGNVVAGFNLGMQHAVAGDANRAQVVWEKVAALGDPDAMLGLVKQALDRGDAAGVERWVPVILAQDEAFPITALGVAFREHGDLARAVQAFLRAEELGDGYAMEYRARILAARGQHEEAEALRARAATAERML</sequence>
<accession>A0A561TSC7</accession>
<name>A0A561TSC7_9ACTN</name>
<evidence type="ECO:0000313" key="2">
    <source>
        <dbReference type="Proteomes" id="UP000317940"/>
    </source>
</evidence>
<evidence type="ECO:0008006" key="3">
    <source>
        <dbReference type="Google" id="ProtNLM"/>
    </source>
</evidence>
<dbReference type="OrthoDB" id="4532668at2"/>
<dbReference type="SUPFAM" id="SSF81901">
    <property type="entry name" value="HCP-like"/>
    <property type="match status" value="1"/>
</dbReference>
<dbReference type="AlphaFoldDB" id="A0A561TSC7"/>
<proteinExistence type="predicted"/>